<reference evidence="1" key="1">
    <citation type="journal article" date="2017" name="Nature">
        <title>The sunflower genome provides insights into oil metabolism, flowering and Asterid evolution.</title>
        <authorList>
            <person name="Badouin H."/>
            <person name="Gouzy J."/>
            <person name="Grassa C.J."/>
            <person name="Murat F."/>
            <person name="Staton S.E."/>
            <person name="Cottret L."/>
            <person name="Lelandais-Briere C."/>
            <person name="Owens G.L."/>
            <person name="Carrere S."/>
            <person name="Mayjonade B."/>
            <person name="Legrand L."/>
            <person name="Gill N."/>
            <person name="Kane N.C."/>
            <person name="Bowers J.E."/>
            <person name="Hubner S."/>
            <person name="Bellec A."/>
            <person name="Berard A."/>
            <person name="Berges H."/>
            <person name="Blanchet N."/>
            <person name="Boniface M.C."/>
            <person name="Brunel D."/>
            <person name="Catrice O."/>
            <person name="Chaidir N."/>
            <person name="Claudel C."/>
            <person name="Donnadieu C."/>
            <person name="Faraut T."/>
            <person name="Fievet G."/>
            <person name="Helmstetter N."/>
            <person name="King M."/>
            <person name="Knapp S.J."/>
            <person name="Lai Z."/>
            <person name="Le Paslier M.C."/>
            <person name="Lippi Y."/>
            <person name="Lorenzon L."/>
            <person name="Mandel J.R."/>
            <person name="Marage G."/>
            <person name="Marchand G."/>
            <person name="Marquand E."/>
            <person name="Bret-Mestries E."/>
            <person name="Morien E."/>
            <person name="Nambeesan S."/>
            <person name="Nguyen T."/>
            <person name="Pegot-Espagnet P."/>
            <person name="Pouilly N."/>
            <person name="Raftis F."/>
            <person name="Sallet E."/>
            <person name="Schiex T."/>
            <person name="Thomas J."/>
            <person name="Vandecasteele C."/>
            <person name="Vares D."/>
            <person name="Vear F."/>
            <person name="Vautrin S."/>
            <person name="Crespi M."/>
            <person name="Mangin B."/>
            <person name="Burke J.M."/>
            <person name="Salse J."/>
            <person name="Munos S."/>
            <person name="Vincourt P."/>
            <person name="Rieseberg L.H."/>
            <person name="Langlade N.B."/>
        </authorList>
    </citation>
    <scope>NUCLEOTIDE SEQUENCE</scope>
    <source>
        <tissue evidence="1">Leaves</tissue>
    </source>
</reference>
<proteinExistence type="predicted"/>
<dbReference type="AlphaFoldDB" id="A0A9K3JIR9"/>
<gene>
    <name evidence="1" type="ORF">HanXRQr2_Chr03g0127251</name>
</gene>
<evidence type="ECO:0000313" key="2">
    <source>
        <dbReference type="Proteomes" id="UP000215914"/>
    </source>
</evidence>
<reference evidence="1" key="2">
    <citation type="submission" date="2020-06" db="EMBL/GenBank/DDBJ databases">
        <title>Helianthus annuus Genome sequencing and assembly Release 2.</title>
        <authorList>
            <person name="Gouzy J."/>
            <person name="Langlade N."/>
            <person name="Munos S."/>
        </authorList>
    </citation>
    <scope>NUCLEOTIDE SEQUENCE</scope>
    <source>
        <tissue evidence="1">Leaves</tissue>
    </source>
</reference>
<comment type="caution">
    <text evidence="1">The sequence shown here is derived from an EMBL/GenBank/DDBJ whole genome shotgun (WGS) entry which is preliminary data.</text>
</comment>
<evidence type="ECO:0000313" key="1">
    <source>
        <dbReference type="EMBL" id="KAF5815806.1"/>
    </source>
</evidence>
<protein>
    <submittedName>
        <fullName evidence="1">Uncharacterized protein</fullName>
    </submittedName>
</protein>
<sequence>MSHHSTVLMSHVSPPLLLDRLDSTLASTRSRMGTSRLLASEGFDKGSGHSRSMLTRDLGPYPFKSPQSSVAATYKVCVGGVLDYGVWKVVWSLEKILDHVWSFLYVNQAGGLEGSSDASSVSVKESSSDARFSADLCHQVACHLLLCRRSLGDLVSNAAQTSNQPLRWWFEGMWRFPIL</sequence>
<dbReference type="EMBL" id="MNCJ02000318">
    <property type="protein sequence ID" value="KAF5815806.1"/>
    <property type="molecule type" value="Genomic_DNA"/>
</dbReference>
<dbReference type="Gramene" id="mRNA:HanXRQr2_Chr03g0127251">
    <property type="protein sequence ID" value="CDS:HanXRQr2_Chr03g0127251.1"/>
    <property type="gene ID" value="HanXRQr2_Chr03g0127251"/>
</dbReference>
<accession>A0A9K3JIR9</accession>
<keyword evidence="2" id="KW-1185">Reference proteome</keyword>
<organism evidence="1 2">
    <name type="scientific">Helianthus annuus</name>
    <name type="common">Common sunflower</name>
    <dbReference type="NCBI Taxonomy" id="4232"/>
    <lineage>
        <taxon>Eukaryota</taxon>
        <taxon>Viridiplantae</taxon>
        <taxon>Streptophyta</taxon>
        <taxon>Embryophyta</taxon>
        <taxon>Tracheophyta</taxon>
        <taxon>Spermatophyta</taxon>
        <taxon>Magnoliopsida</taxon>
        <taxon>eudicotyledons</taxon>
        <taxon>Gunneridae</taxon>
        <taxon>Pentapetalae</taxon>
        <taxon>asterids</taxon>
        <taxon>campanulids</taxon>
        <taxon>Asterales</taxon>
        <taxon>Asteraceae</taxon>
        <taxon>Asteroideae</taxon>
        <taxon>Heliantheae alliance</taxon>
        <taxon>Heliantheae</taxon>
        <taxon>Helianthus</taxon>
    </lineage>
</organism>
<name>A0A9K3JIR9_HELAN</name>
<dbReference type="Proteomes" id="UP000215914">
    <property type="component" value="Unassembled WGS sequence"/>
</dbReference>